<dbReference type="PROSITE" id="PS00041">
    <property type="entry name" value="HTH_ARAC_FAMILY_1"/>
    <property type="match status" value="1"/>
</dbReference>
<evidence type="ECO:0000313" key="14">
    <source>
        <dbReference type="Proteomes" id="UP000606499"/>
    </source>
</evidence>
<dbReference type="InterPro" id="IPR011006">
    <property type="entry name" value="CheY-like_superfamily"/>
</dbReference>
<feature type="domain" description="Response regulatory" evidence="12">
    <location>
        <begin position="3"/>
        <end position="120"/>
    </location>
</feature>
<dbReference type="PANTHER" id="PTHR42713">
    <property type="entry name" value="HISTIDINE KINASE-RELATED"/>
    <property type="match status" value="1"/>
</dbReference>
<dbReference type="SMART" id="SM00342">
    <property type="entry name" value="HTH_ARAC"/>
    <property type="match status" value="1"/>
</dbReference>
<keyword evidence="4 10" id="KW-0597">Phosphoprotein</keyword>
<gene>
    <name evidence="13" type="ORF">H8S45_02055</name>
</gene>
<dbReference type="GO" id="GO:0000160">
    <property type="term" value="P:phosphorelay signal transduction system"/>
    <property type="evidence" value="ECO:0007669"/>
    <property type="project" value="UniProtKB-KW"/>
</dbReference>
<evidence type="ECO:0000256" key="1">
    <source>
        <dbReference type="ARBA" id="ARBA00004496"/>
    </source>
</evidence>
<evidence type="ECO:0000256" key="3">
    <source>
        <dbReference type="ARBA" id="ARBA00022490"/>
    </source>
</evidence>
<evidence type="ECO:0000256" key="2">
    <source>
        <dbReference type="ARBA" id="ARBA00018672"/>
    </source>
</evidence>
<dbReference type="GO" id="GO:0043565">
    <property type="term" value="F:sequence-specific DNA binding"/>
    <property type="evidence" value="ECO:0007669"/>
    <property type="project" value="InterPro"/>
</dbReference>
<dbReference type="AlphaFoldDB" id="A0A923LS59"/>
<sequence>MYQLFIVDDEEVVRKGIRELLQSAENQYAICGEASDGELALPMIQELKPDILLTDIRMPFLDGLELCEMIRAKMPWVHILILSGHDEFEYARKAVSLGVDEYILKPVTMPQLLGSLEKTARKIEEERASYFTGLDTENASARKRGVMVSHFLNELLDEVFSASDALARAEKLGLSLAARQYLICCLDIRSDTGDVSESLLRRQFCLLLGRMLDEREDILWCGRGDGFLLLLKAGENDGLLETAYETAQALKHEAERMMNASLSAGIGSIVPRLSELPRSYQDARRSLGGLVGQPHGSILSALDLEHGLFPQFDFTEAVPLAERLRHVSQEDIDFLLEHHFGSAREENGSSLLYRYYLLADLVVSSMRLLQSIDAEQPAILRDAGNSDTLMKAVVTYPDTLAFARSLVEAVILQRDRKQGVRYGEELQRAKDYIRRHFADNDLSLNTVAAEVGFSPNHFSTVFSQQMGQTFVEYLTRFRVERSKRLLRETDLRLADIAYAIGYNEPHYFSYIFKKYTGISPSVYRKQAQ</sequence>
<keyword evidence="7" id="KW-0238">DNA-binding</keyword>
<evidence type="ECO:0000259" key="12">
    <source>
        <dbReference type="PROSITE" id="PS50110"/>
    </source>
</evidence>
<dbReference type="SMART" id="SM00448">
    <property type="entry name" value="REC"/>
    <property type="match status" value="1"/>
</dbReference>
<keyword evidence="5" id="KW-0902">Two-component regulatory system</keyword>
<accession>A0A923LS59</accession>
<dbReference type="EMBL" id="JACOPL010000002">
    <property type="protein sequence ID" value="MBC5724253.1"/>
    <property type="molecule type" value="Genomic_DNA"/>
</dbReference>
<proteinExistence type="predicted"/>
<dbReference type="InterPro" id="IPR020449">
    <property type="entry name" value="Tscrpt_reg_AraC-type_HTH"/>
</dbReference>
<name>A0A923LS59_9FIRM</name>
<keyword evidence="8" id="KW-0804">Transcription</keyword>
<dbReference type="InterPro" id="IPR018062">
    <property type="entry name" value="HTH_AraC-typ_CS"/>
</dbReference>
<dbReference type="InterPro" id="IPR018060">
    <property type="entry name" value="HTH_AraC"/>
</dbReference>
<dbReference type="GO" id="GO:0005737">
    <property type="term" value="C:cytoplasm"/>
    <property type="evidence" value="ECO:0007669"/>
    <property type="project" value="UniProtKB-SubCell"/>
</dbReference>
<keyword evidence="6" id="KW-0805">Transcription regulation</keyword>
<evidence type="ECO:0000313" key="13">
    <source>
        <dbReference type="EMBL" id="MBC5724253.1"/>
    </source>
</evidence>
<evidence type="ECO:0000256" key="6">
    <source>
        <dbReference type="ARBA" id="ARBA00023015"/>
    </source>
</evidence>
<dbReference type="InterPro" id="IPR041522">
    <property type="entry name" value="CdaR_GGDEF"/>
</dbReference>
<evidence type="ECO:0000256" key="9">
    <source>
        <dbReference type="ARBA" id="ARBA00024867"/>
    </source>
</evidence>
<keyword evidence="14" id="KW-1185">Reference proteome</keyword>
<evidence type="ECO:0000256" key="10">
    <source>
        <dbReference type="PROSITE-ProRule" id="PRU00169"/>
    </source>
</evidence>
<dbReference type="PRINTS" id="PR00032">
    <property type="entry name" value="HTHARAC"/>
</dbReference>
<dbReference type="InterPro" id="IPR051552">
    <property type="entry name" value="HptR"/>
</dbReference>
<evidence type="ECO:0000259" key="11">
    <source>
        <dbReference type="PROSITE" id="PS01124"/>
    </source>
</evidence>
<feature type="domain" description="HTH araC/xylS-type" evidence="11">
    <location>
        <begin position="427"/>
        <end position="526"/>
    </location>
</feature>
<dbReference type="PROSITE" id="PS50110">
    <property type="entry name" value="RESPONSE_REGULATORY"/>
    <property type="match status" value="1"/>
</dbReference>
<dbReference type="SUPFAM" id="SSF46689">
    <property type="entry name" value="Homeodomain-like"/>
    <property type="match status" value="2"/>
</dbReference>
<dbReference type="Pfam" id="PF00072">
    <property type="entry name" value="Response_reg"/>
    <property type="match status" value="1"/>
</dbReference>
<keyword evidence="3" id="KW-0963">Cytoplasm</keyword>
<dbReference type="Gene3D" id="3.40.50.2300">
    <property type="match status" value="1"/>
</dbReference>
<dbReference type="Gene3D" id="1.10.10.60">
    <property type="entry name" value="Homeodomain-like"/>
    <property type="match status" value="2"/>
</dbReference>
<dbReference type="SUPFAM" id="SSF52172">
    <property type="entry name" value="CheY-like"/>
    <property type="match status" value="1"/>
</dbReference>
<evidence type="ECO:0000256" key="8">
    <source>
        <dbReference type="ARBA" id="ARBA00023163"/>
    </source>
</evidence>
<reference evidence="13" key="1">
    <citation type="submission" date="2020-08" db="EMBL/GenBank/DDBJ databases">
        <title>Genome public.</title>
        <authorList>
            <person name="Liu C."/>
            <person name="Sun Q."/>
        </authorList>
    </citation>
    <scope>NUCLEOTIDE SEQUENCE</scope>
    <source>
        <strain evidence="13">NSJ-28</strain>
    </source>
</reference>
<comment type="caution">
    <text evidence="13">The sequence shown here is derived from an EMBL/GenBank/DDBJ whole genome shotgun (WGS) entry which is preliminary data.</text>
</comment>
<comment type="subcellular location">
    <subcellularLocation>
        <location evidence="1">Cytoplasm</location>
    </subcellularLocation>
</comment>
<feature type="modified residue" description="4-aspartylphosphate" evidence="10">
    <location>
        <position position="55"/>
    </location>
</feature>
<dbReference type="GO" id="GO:0003700">
    <property type="term" value="F:DNA-binding transcription factor activity"/>
    <property type="evidence" value="ECO:0007669"/>
    <property type="project" value="InterPro"/>
</dbReference>
<dbReference type="Pfam" id="PF12833">
    <property type="entry name" value="HTH_18"/>
    <property type="match status" value="1"/>
</dbReference>
<evidence type="ECO:0000256" key="5">
    <source>
        <dbReference type="ARBA" id="ARBA00023012"/>
    </source>
</evidence>
<comment type="function">
    <text evidence="9">May play the central regulatory role in sporulation. It may be an element of the effector pathway responsible for the activation of sporulation genes in response to nutritional stress. Spo0A may act in concert with spo0H (a sigma factor) to control the expression of some genes that are critical to the sporulation process.</text>
</comment>
<evidence type="ECO:0000256" key="7">
    <source>
        <dbReference type="ARBA" id="ARBA00023125"/>
    </source>
</evidence>
<dbReference type="InterPro" id="IPR001789">
    <property type="entry name" value="Sig_transdc_resp-reg_receiver"/>
</dbReference>
<dbReference type="PANTHER" id="PTHR42713:SF3">
    <property type="entry name" value="TRANSCRIPTIONAL REGULATORY PROTEIN HPTR"/>
    <property type="match status" value="1"/>
</dbReference>
<dbReference type="PROSITE" id="PS01124">
    <property type="entry name" value="HTH_ARAC_FAMILY_2"/>
    <property type="match status" value="1"/>
</dbReference>
<dbReference type="Pfam" id="PF17853">
    <property type="entry name" value="GGDEF_2"/>
    <property type="match status" value="1"/>
</dbReference>
<dbReference type="InterPro" id="IPR009057">
    <property type="entry name" value="Homeodomain-like_sf"/>
</dbReference>
<evidence type="ECO:0000256" key="4">
    <source>
        <dbReference type="ARBA" id="ARBA00022553"/>
    </source>
</evidence>
<protein>
    <recommendedName>
        <fullName evidence="2">Stage 0 sporulation protein A homolog</fullName>
    </recommendedName>
</protein>
<dbReference type="RefSeq" id="WP_054326629.1">
    <property type="nucleotide sequence ID" value="NZ_JACOPL010000002.1"/>
</dbReference>
<dbReference type="CDD" id="cd17536">
    <property type="entry name" value="REC_YesN-like"/>
    <property type="match status" value="1"/>
</dbReference>
<organism evidence="13 14">
    <name type="scientific">Agathobaculum faecis</name>
    <dbReference type="NCBI Taxonomy" id="2763013"/>
    <lineage>
        <taxon>Bacteria</taxon>
        <taxon>Bacillati</taxon>
        <taxon>Bacillota</taxon>
        <taxon>Clostridia</taxon>
        <taxon>Eubacteriales</taxon>
        <taxon>Butyricicoccaceae</taxon>
        <taxon>Agathobaculum</taxon>
    </lineage>
</organism>
<dbReference type="Proteomes" id="UP000606499">
    <property type="component" value="Unassembled WGS sequence"/>
</dbReference>